<comment type="caution">
    <text evidence="3">The sequence shown here is derived from an EMBL/GenBank/DDBJ whole genome shotgun (WGS) entry which is preliminary data.</text>
</comment>
<sequence length="128" mass="13976">MSQQATTQASRHYIDGEWTNSEDTETFESENPATGESLRTFYRGTEADVDAALEAADSVQADCRYHPTSLSHYVLLTLLPSDHRWNLTGGHRSVLAGVCFSSETNPFPAVRSVVFPPATTSLHSMAVA</sequence>
<keyword evidence="4" id="KW-1185">Reference proteome</keyword>
<gene>
    <name evidence="3" type="ORF">Harman_39600</name>
</gene>
<dbReference type="GO" id="GO:0016491">
    <property type="term" value="F:oxidoreductase activity"/>
    <property type="evidence" value="ECO:0007669"/>
    <property type="project" value="InterPro"/>
</dbReference>
<feature type="compositionally biased region" description="Polar residues" evidence="1">
    <location>
        <begin position="1"/>
        <end position="10"/>
    </location>
</feature>
<dbReference type="Pfam" id="PF00171">
    <property type="entry name" value="Aldedh"/>
    <property type="match status" value="1"/>
</dbReference>
<proteinExistence type="predicted"/>
<feature type="domain" description="Aldehyde dehydrogenase" evidence="2">
    <location>
        <begin position="18"/>
        <end position="64"/>
    </location>
</feature>
<name>A0A4C2ENZ8_9EURY</name>
<accession>A0A4C2ENZ8</accession>
<dbReference type="OrthoDB" id="6342at2157"/>
<dbReference type="InterPro" id="IPR016162">
    <property type="entry name" value="Ald_DH_N"/>
</dbReference>
<dbReference type="InterPro" id="IPR016161">
    <property type="entry name" value="Ald_DH/histidinol_DH"/>
</dbReference>
<dbReference type="Proteomes" id="UP000304382">
    <property type="component" value="Unassembled WGS sequence"/>
</dbReference>
<dbReference type="EMBL" id="BIXZ01000014">
    <property type="protein sequence ID" value="GCF16025.1"/>
    <property type="molecule type" value="Genomic_DNA"/>
</dbReference>
<dbReference type="InterPro" id="IPR015590">
    <property type="entry name" value="Aldehyde_DH_dom"/>
</dbReference>
<protein>
    <recommendedName>
        <fullName evidence="2">Aldehyde dehydrogenase domain-containing protein</fullName>
    </recommendedName>
</protein>
<dbReference type="Gene3D" id="3.40.605.10">
    <property type="entry name" value="Aldehyde Dehydrogenase, Chain A, domain 1"/>
    <property type="match status" value="1"/>
</dbReference>
<reference evidence="3 4" key="1">
    <citation type="submission" date="2019-02" db="EMBL/GenBank/DDBJ databases">
        <title>Haloarcula mannanilyticum sp. nov., a mannan degrading haloarchaeon isolated from commercial salt.</title>
        <authorList>
            <person name="Enomoto S."/>
            <person name="Shimane Y."/>
            <person name="Kamekura M."/>
            <person name="Ito T."/>
            <person name="Moriya O."/>
            <person name="Ihara K."/>
            <person name="Takahashi-Ando N."/>
            <person name="Fukushima Y."/>
            <person name="Yoshida Y."/>
            <person name="Usama R."/>
            <person name="Takai K."/>
            <person name="Minegishi H."/>
        </authorList>
    </citation>
    <scope>NUCLEOTIDE SEQUENCE [LARGE SCALE GENOMIC DNA]</scope>
    <source>
        <strain evidence="3 4">MD130-1</strain>
    </source>
</reference>
<organism evidence="3 4">
    <name type="scientific">Haloarcula mannanilytica</name>
    <dbReference type="NCBI Taxonomy" id="2509225"/>
    <lineage>
        <taxon>Archaea</taxon>
        <taxon>Methanobacteriati</taxon>
        <taxon>Methanobacteriota</taxon>
        <taxon>Stenosarchaea group</taxon>
        <taxon>Halobacteria</taxon>
        <taxon>Halobacteriales</taxon>
        <taxon>Haloarculaceae</taxon>
        <taxon>Haloarcula</taxon>
    </lineage>
</organism>
<feature type="region of interest" description="Disordered" evidence="1">
    <location>
        <begin position="1"/>
        <end position="36"/>
    </location>
</feature>
<evidence type="ECO:0000313" key="3">
    <source>
        <dbReference type="EMBL" id="GCF16025.1"/>
    </source>
</evidence>
<evidence type="ECO:0000259" key="2">
    <source>
        <dbReference type="Pfam" id="PF00171"/>
    </source>
</evidence>
<evidence type="ECO:0000313" key="4">
    <source>
        <dbReference type="Proteomes" id="UP000304382"/>
    </source>
</evidence>
<evidence type="ECO:0000256" key="1">
    <source>
        <dbReference type="SAM" id="MobiDB-lite"/>
    </source>
</evidence>
<dbReference type="AlphaFoldDB" id="A0A4C2ENZ8"/>
<dbReference type="SUPFAM" id="SSF53720">
    <property type="entry name" value="ALDH-like"/>
    <property type="match status" value="1"/>
</dbReference>